<evidence type="ECO:0000313" key="1">
    <source>
        <dbReference type="EMBL" id="PNX70343.1"/>
    </source>
</evidence>
<name>A0A2K3KVM2_TRIPR</name>
<feature type="non-terminal residue" evidence="1">
    <location>
        <position position="219"/>
    </location>
</feature>
<dbReference type="Proteomes" id="UP000236291">
    <property type="component" value="Unassembled WGS sequence"/>
</dbReference>
<dbReference type="PANTHER" id="PTHR34427">
    <property type="entry name" value="DUF4283 DOMAIN PROTEIN"/>
    <property type="match status" value="1"/>
</dbReference>
<proteinExistence type="predicted"/>
<evidence type="ECO:0000313" key="2">
    <source>
        <dbReference type="Proteomes" id="UP000236291"/>
    </source>
</evidence>
<dbReference type="EMBL" id="ASHM01112770">
    <property type="protein sequence ID" value="PNX70343.1"/>
    <property type="molecule type" value="Genomic_DNA"/>
</dbReference>
<reference evidence="1 2" key="1">
    <citation type="journal article" date="2014" name="Am. J. Bot.">
        <title>Genome assembly and annotation for red clover (Trifolium pratense; Fabaceae).</title>
        <authorList>
            <person name="Istvanek J."/>
            <person name="Jaros M."/>
            <person name="Krenek A."/>
            <person name="Repkova J."/>
        </authorList>
    </citation>
    <scope>NUCLEOTIDE SEQUENCE [LARGE SCALE GENOMIC DNA]</scope>
    <source>
        <strain evidence="2">cv. Tatra</strain>
        <tissue evidence="1">Young leaves</tissue>
    </source>
</reference>
<sequence length="219" mass="24524">MKSIEMVKPKQVAQANECGVFLSKYRPLSDDVEWVQKGLVATVLNGEAIPVVQNRLSDAGFSDLILIPMGADKVFVRSLEGADALLIVNGAKEFFKLVFSHWIRWDQDVTPYRRGAWVRLYGVPLNAWNINFFKLCVLDCGSYLRTDKCTADKDRLDFARVLVATPDLGTINSVVTILVDGAQVQIQVVEEWGYALGEDTCLFEEESETEDYYSDLGEG</sequence>
<organism evidence="1 2">
    <name type="scientific">Trifolium pratense</name>
    <name type="common">Red clover</name>
    <dbReference type="NCBI Taxonomy" id="57577"/>
    <lineage>
        <taxon>Eukaryota</taxon>
        <taxon>Viridiplantae</taxon>
        <taxon>Streptophyta</taxon>
        <taxon>Embryophyta</taxon>
        <taxon>Tracheophyta</taxon>
        <taxon>Spermatophyta</taxon>
        <taxon>Magnoliopsida</taxon>
        <taxon>eudicotyledons</taxon>
        <taxon>Gunneridae</taxon>
        <taxon>Pentapetalae</taxon>
        <taxon>rosids</taxon>
        <taxon>fabids</taxon>
        <taxon>Fabales</taxon>
        <taxon>Fabaceae</taxon>
        <taxon>Papilionoideae</taxon>
        <taxon>50 kb inversion clade</taxon>
        <taxon>NPAAA clade</taxon>
        <taxon>Hologalegina</taxon>
        <taxon>IRL clade</taxon>
        <taxon>Trifolieae</taxon>
        <taxon>Trifolium</taxon>
    </lineage>
</organism>
<protein>
    <submittedName>
        <fullName evidence="1">Putative sulfate transporter</fullName>
    </submittedName>
</protein>
<comment type="caution">
    <text evidence="1">The sequence shown here is derived from an EMBL/GenBank/DDBJ whole genome shotgun (WGS) entry which is preliminary data.</text>
</comment>
<dbReference type="PANTHER" id="PTHR34427:SF5">
    <property type="entry name" value="DUF4283 DOMAIN-CONTAINING PROTEIN"/>
    <property type="match status" value="1"/>
</dbReference>
<dbReference type="AlphaFoldDB" id="A0A2K3KVM2"/>
<gene>
    <name evidence="1" type="ORF">L195_g057298</name>
</gene>
<accession>A0A2K3KVM2</accession>
<reference evidence="1 2" key="2">
    <citation type="journal article" date="2017" name="Front. Plant Sci.">
        <title>Gene Classification and Mining of Molecular Markers Useful in Red Clover (Trifolium pratense) Breeding.</title>
        <authorList>
            <person name="Istvanek J."/>
            <person name="Dluhosova J."/>
            <person name="Dluhos P."/>
            <person name="Patkova L."/>
            <person name="Nedelnik J."/>
            <person name="Repkova J."/>
        </authorList>
    </citation>
    <scope>NUCLEOTIDE SEQUENCE [LARGE SCALE GENOMIC DNA]</scope>
    <source>
        <strain evidence="2">cv. Tatra</strain>
        <tissue evidence="1">Young leaves</tissue>
    </source>
</reference>